<evidence type="ECO:0000256" key="3">
    <source>
        <dbReference type="ARBA" id="ARBA00022679"/>
    </source>
</evidence>
<dbReference type="AlphaFoldDB" id="A0A8J5GX23"/>
<dbReference type="PANTHER" id="PTHR22883:SF484">
    <property type="entry name" value="PROTEIN S-ACYLTRANSFERASE 2-RELATED"/>
    <property type="match status" value="1"/>
</dbReference>
<proteinExistence type="inferred from homology"/>
<feature type="domain" description="Palmitoyltransferase DHHC" evidence="10">
    <location>
        <begin position="172"/>
        <end position="212"/>
    </location>
</feature>
<organism evidence="11 12">
    <name type="scientific">Zingiber officinale</name>
    <name type="common">Ginger</name>
    <name type="synonym">Amomum zingiber</name>
    <dbReference type="NCBI Taxonomy" id="94328"/>
    <lineage>
        <taxon>Eukaryota</taxon>
        <taxon>Viridiplantae</taxon>
        <taxon>Streptophyta</taxon>
        <taxon>Embryophyta</taxon>
        <taxon>Tracheophyta</taxon>
        <taxon>Spermatophyta</taxon>
        <taxon>Magnoliopsida</taxon>
        <taxon>Liliopsida</taxon>
        <taxon>Zingiberales</taxon>
        <taxon>Zingiberaceae</taxon>
        <taxon>Zingiber</taxon>
    </lineage>
</organism>
<protein>
    <recommendedName>
        <fullName evidence="8">S-acyltransferase</fullName>
        <ecNumber evidence="8">2.3.1.225</ecNumber>
    </recommendedName>
    <alternativeName>
        <fullName evidence="8">Palmitoyltransferase</fullName>
    </alternativeName>
</protein>
<dbReference type="GO" id="GO:0005783">
    <property type="term" value="C:endoplasmic reticulum"/>
    <property type="evidence" value="ECO:0007669"/>
    <property type="project" value="TreeGrafter"/>
</dbReference>
<evidence type="ECO:0000256" key="7">
    <source>
        <dbReference type="ARBA" id="ARBA00023315"/>
    </source>
</evidence>
<keyword evidence="7 8" id="KW-0012">Acyltransferase</keyword>
<dbReference type="GO" id="GO:0019706">
    <property type="term" value="F:protein-cysteine S-palmitoyltransferase activity"/>
    <property type="evidence" value="ECO:0007669"/>
    <property type="project" value="UniProtKB-EC"/>
</dbReference>
<name>A0A8J5GX23_ZINOF</name>
<feature type="compositionally biased region" description="Basic and acidic residues" evidence="9">
    <location>
        <begin position="366"/>
        <end position="393"/>
    </location>
</feature>
<evidence type="ECO:0000256" key="4">
    <source>
        <dbReference type="ARBA" id="ARBA00022692"/>
    </source>
</evidence>
<keyword evidence="4 8" id="KW-0812">Transmembrane</keyword>
<dbReference type="EC" id="2.3.1.225" evidence="8"/>
<feature type="transmembrane region" description="Helical" evidence="8">
    <location>
        <begin position="94"/>
        <end position="116"/>
    </location>
</feature>
<dbReference type="PROSITE" id="PS50216">
    <property type="entry name" value="DHHC"/>
    <property type="match status" value="1"/>
</dbReference>
<dbReference type="Proteomes" id="UP000734854">
    <property type="component" value="Unassembled WGS sequence"/>
</dbReference>
<keyword evidence="12" id="KW-1185">Reference proteome</keyword>
<comment type="catalytic activity">
    <reaction evidence="8">
        <text>L-cysteinyl-[protein] + hexadecanoyl-CoA = S-hexadecanoyl-L-cysteinyl-[protein] + CoA</text>
        <dbReference type="Rhea" id="RHEA:36683"/>
        <dbReference type="Rhea" id="RHEA-COMP:10131"/>
        <dbReference type="Rhea" id="RHEA-COMP:11032"/>
        <dbReference type="ChEBI" id="CHEBI:29950"/>
        <dbReference type="ChEBI" id="CHEBI:57287"/>
        <dbReference type="ChEBI" id="CHEBI:57379"/>
        <dbReference type="ChEBI" id="CHEBI:74151"/>
        <dbReference type="EC" id="2.3.1.225"/>
    </reaction>
</comment>
<keyword evidence="5 8" id="KW-1133">Transmembrane helix</keyword>
<feature type="region of interest" description="Disordered" evidence="9">
    <location>
        <begin position="341"/>
        <end position="393"/>
    </location>
</feature>
<comment type="similarity">
    <text evidence="2 8">Belongs to the DHHC palmitoyltransferase family.</text>
</comment>
<sequence length="393" mass="44810">MSQLKRLYTVWKGNNNYSMVIIYDRLAKILQLPITMSSVSQRFFCGGRLIFGPDVASLFLTMFLVAAPSIAFCLQAVVKIHKHEEIDSNHHNQILGFPVLIIAMLVTVADLCFLVMTSSRDPGIIPRNPRAPDSAAFDFTPRSMEWVSQATPNIRLPRTKDVNVNGFNVRVKFCDTCLFYRPPRASHCSVCNNCVQKFDHHCPWVGQCIGVVSILHIFRLQIKYTTYENFRYRYDKKENPYNKSLFGNVKDVFFSKIPPSLNDFRAWVLQDAIRDSASPDGLLEIVGIKEKVDLEMGNTNEFDGIKPIPSILQNSDCTAIEDNYLQKGKLKDDSPYRLAFPGNQEPIEEEPVYTKQSCTKADGLTMDERIDEESRSHESPCHPDHGDGRFLWK</sequence>
<keyword evidence="6 8" id="KW-0472">Membrane</keyword>
<evidence type="ECO:0000256" key="8">
    <source>
        <dbReference type="RuleBase" id="RU079119"/>
    </source>
</evidence>
<comment type="caution">
    <text evidence="11">The sequence shown here is derived from an EMBL/GenBank/DDBJ whole genome shotgun (WGS) entry which is preliminary data.</text>
</comment>
<evidence type="ECO:0000256" key="5">
    <source>
        <dbReference type="ARBA" id="ARBA00022989"/>
    </source>
</evidence>
<dbReference type="InterPro" id="IPR001594">
    <property type="entry name" value="Palmitoyltrfase_DHHC"/>
</dbReference>
<evidence type="ECO:0000256" key="9">
    <source>
        <dbReference type="SAM" id="MobiDB-lite"/>
    </source>
</evidence>
<evidence type="ECO:0000256" key="1">
    <source>
        <dbReference type="ARBA" id="ARBA00004141"/>
    </source>
</evidence>
<dbReference type="GO" id="GO:0006612">
    <property type="term" value="P:protein targeting to membrane"/>
    <property type="evidence" value="ECO:0007669"/>
    <property type="project" value="TreeGrafter"/>
</dbReference>
<evidence type="ECO:0000256" key="2">
    <source>
        <dbReference type="ARBA" id="ARBA00008574"/>
    </source>
</evidence>
<evidence type="ECO:0000256" key="6">
    <source>
        <dbReference type="ARBA" id="ARBA00023136"/>
    </source>
</evidence>
<dbReference type="PANTHER" id="PTHR22883">
    <property type="entry name" value="ZINC FINGER DHHC DOMAIN CONTAINING PROTEIN"/>
    <property type="match status" value="1"/>
</dbReference>
<evidence type="ECO:0000313" key="12">
    <source>
        <dbReference type="Proteomes" id="UP000734854"/>
    </source>
</evidence>
<keyword evidence="3 8" id="KW-0808">Transferase</keyword>
<evidence type="ECO:0000313" key="11">
    <source>
        <dbReference type="EMBL" id="KAG6511606.1"/>
    </source>
</evidence>
<dbReference type="GO" id="GO:0016020">
    <property type="term" value="C:membrane"/>
    <property type="evidence" value="ECO:0007669"/>
    <property type="project" value="UniProtKB-SubCell"/>
</dbReference>
<dbReference type="EMBL" id="JACMSC010000008">
    <property type="protein sequence ID" value="KAG6511606.1"/>
    <property type="molecule type" value="Genomic_DNA"/>
</dbReference>
<gene>
    <name evidence="11" type="ORF">ZIOFF_029679</name>
</gene>
<evidence type="ECO:0000259" key="10">
    <source>
        <dbReference type="Pfam" id="PF01529"/>
    </source>
</evidence>
<feature type="transmembrane region" description="Helical" evidence="8">
    <location>
        <begin position="55"/>
        <end position="74"/>
    </location>
</feature>
<dbReference type="Pfam" id="PF01529">
    <property type="entry name" value="DHHC"/>
    <property type="match status" value="1"/>
</dbReference>
<comment type="subcellular location">
    <subcellularLocation>
        <location evidence="1">Membrane</location>
        <topology evidence="1">Multi-pass membrane protein</topology>
    </subcellularLocation>
</comment>
<reference evidence="11 12" key="1">
    <citation type="submission" date="2020-08" db="EMBL/GenBank/DDBJ databases">
        <title>Plant Genome Project.</title>
        <authorList>
            <person name="Zhang R.-G."/>
        </authorList>
    </citation>
    <scope>NUCLEOTIDE SEQUENCE [LARGE SCALE GENOMIC DNA]</scope>
    <source>
        <tissue evidence="11">Rhizome</tissue>
    </source>
</reference>
<dbReference type="InterPro" id="IPR039859">
    <property type="entry name" value="PFA4/ZDH16/20/ERF2-like"/>
</dbReference>
<dbReference type="GO" id="GO:0005794">
    <property type="term" value="C:Golgi apparatus"/>
    <property type="evidence" value="ECO:0007669"/>
    <property type="project" value="TreeGrafter"/>
</dbReference>
<comment type="domain">
    <text evidence="8">The DHHC domain is required for palmitoyltransferase activity.</text>
</comment>
<accession>A0A8J5GX23</accession>